<feature type="transmembrane region" description="Helical" evidence="1">
    <location>
        <begin position="6"/>
        <end position="24"/>
    </location>
</feature>
<evidence type="ECO:0000313" key="3">
    <source>
        <dbReference type="Proteomes" id="UP000824321"/>
    </source>
</evidence>
<dbReference type="EMBL" id="CP081294">
    <property type="protein sequence ID" value="QZD95592.1"/>
    <property type="molecule type" value="Genomic_DNA"/>
</dbReference>
<proteinExistence type="predicted"/>
<sequence length="111" mass="12967">MTLLDILATVSVAVLTSLVTIHLARMRTEREFQLEYKTEELIKKLLEHENYRLRTFKTLKHHIGGYDDNELRRILLRSGALKFEDNAGIEVWGLLERNEDRLTAETGTRNN</sequence>
<protein>
    <submittedName>
        <fullName evidence="2">Uncharacterized protein</fullName>
    </submittedName>
</protein>
<keyword evidence="1" id="KW-1133">Transmembrane helix</keyword>
<keyword evidence="1" id="KW-0472">Membrane</keyword>
<dbReference type="RefSeq" id="WP_221431331.1">
    <property type="nucleotide sequence ID" value="NZ_CP081294.1"/>
</dbReference>
<evidence type="ECO:0000256" key="1">
    <source>
        <dbReference type="SAM" id="Phobius"/>
    </source>
</evidence>
<keyword evidence="3" id="KW-1185">Reference proteome</keyword>
<dbReference type="Proteomes" id="UP000824321">
    <property type="component" value="Chromosome"/>
</dbReference>
<name>A0ABX9A3F0_9SPHN</name>
<keyword evidence="1" id="KW-0812">Transmembrane</keyword>
<reference evidence="2 3" key="1">
    <citation type="submission" date="2021-08" db="EMBL/GenBank/DDBJ databases">
        <title>Comparative Genomics Analysis of the Genus Qipengyuania Reveals Extensive Genetic Diversity and Metabolic Versatility, Including the Description of Fifteen Novel Species.</title>
        <authorList>
            <person name="Liu Y."/>
        </authorList>
    </citation>
    <scope>NUCLEOTIDE SEQUENCE [LARGE SCALE GENOMIC DNA]</scope>
    <source>
        <strain evidence="2 3">1NDH1</strain>
    </source>
</reference>
<evidence type="ECO:0000313" key="2">
    <source>
        <dbReference type="EMBL" id="QZD95592.1"/>
    </source>
</evidence>
<accession>A0ABX9A3F0</accession>
<organism evidence="2 3">
    <name type="scientific">Qipengyuania gelatinilytica</name>
    <dbReference type="NCBI Taxonomy" id="2867231"/>
    <lineage>
        <taxon>Bacteria</taxon>
        <taxon>Pseudomonadati</taxon>
        <taxon>Pseudomonadota</taxon>
        <taxon>Alphaproteobacteria</taxon>
        <taxon>Sphingomonadales</taxon>
        <taxon>Erythrobacteraceae</taxon>
        <taxon>Qipengyuania</taxon>
    </lineage>
</organism>
<gene>
    <name evidence="2" type="ORF">K3136_02360</name>
</gene>